<evidence type="ECO:0000313" key="2">
    <source>
        <dbReference type="Proteomes" id="UP000824998"/>
    </source>
</evidence>
<proteinExistence type="predicted"/>
<dbReference type="Proteomes" id="UP000824998">
    <property type="component" value="Unassembled WGS sequence"/>
</dbReference>
<gene>
    <name evidence="1" type="ORF">BJ875DRAFT_484001</name>
</gene>
<accession>A0A9P7YK84</accession>
<evidence type="ECO:0000313" key="1">
    <source>
        <dbReference type="EMBL" id="KAG9234605.1"/>
    </source>
</evidence>
<dbReference type="AlphaFoldDB" id="A0A9P7YK84"/>
<dbReference type="EMBL" id="MU251457">
    <property type="protein sequence ID" value="KAG9234605.1"/>
    <property type="molecule type" value="Genomic_DNA"/>
</dbReference>
<protein>
    <submittedName>
        <fullName evidence="1">Uncharacterized protein</fullName>
    </submittedName>
</protein>
<name>A0A9P7YK84_9HELO</name>
<keyword evidence="2" id="KW-1185">Reference proteome</keyword>
<comment type="caution">
    <text evidence="1">The sequence shown here is derived from an EMBL/GenBank/DDBJ whole genome shotgun (WGS) entry which is preliminary data.</text>
</comment>
<sequence>MKRPSDPETGINEIVDITDSDRNVIERRTSRRLRKYPEAPAYLQDNGENQWIASGLWLRTTKRLMSHPDSKVEMLLARGKVDECLKCLKECFQPEKKGKGNKHFLQVPAVEKSVWLRQKDVVGMARGLDMLLLRCCCLILKGNPSSGFASARSAYKIAEKGQISYMMAKCRIYWGICSGLERKWKLALDAFGEEGGISVVGWEKTAGELRRWAERNKSRDDKGLRRLLSTFEWEADV</sequence>
<organism evidence="1 2">
    <name type="scientific">Amylocarpus encephaloides</name>
    <dbReference type="NCBI Taxonomy" id="45428"/>
    <lineage>
        <taxon>Eukaryota</taxon>
        <taxon>Fungi</taxon>
        <taxon>Dikarya</taxon>
        <taxon>Ascomycota</taxon>
        <taxon>Pezizomycotina</taxon>
        <taxon>Leotiomycetes</taxon>
        <taxon>Helotiales</taxon>
        <taxon>Helotiales incertae sedis</taxon>
        <taxon>Amylocarpus</taxon>
    </lineage>
</organism>
<reference evidence="1" key="1">
    <citation type="journal article" date="2021" name="IMA Fungus">
        <title>Genomic characterization of three marine fungi, including Emericellopsis atlantica sp. nov. with signatures of a generalist lifestyle and marine biomass degradation.</title>
        <authorList>
            <person name="Hagestad O.C."/>
            <person name="Hou L."/>
            <person name="Andersen J.H."/>
            <person name="Hansen E.H."/>
            <person name="Altermark B."/>
            <person name="Li C."/>
            <person name="Kuhnert E."/>
            <person name="Cox R.J."/>
            <person name="Crous P.W."/>
            <person name="Spatafora J.W."/>
            <person name="Lail K."/>
            <person name="Amirebrahimi M."/>
            <person name="Lipzen A."/>
            <person name="Pangilinan J."/>
            <person name="Andreopoulos W."/>
            <person name="Hayes R.D."/>
            <person name="Ng V."/>
            <person name="Grigoriev I.V."/>
            <person name="Jackson S.A."/>
            <person name="Sutton T.D.S."/>
            <person name="Dobson A.D.W."/>
            <person name="Rama T."/>
        </authorList>
    </citation>
    <scope>NUCLEOTIDE SEQUENCE</scope>
    <source>
        <strain evidence="1">TRa018bII</strain>
    </source>
</reference>